<dbReference type="EMBL" id="JBBNFM010000006">
    <property type="protein sequence ID" value="MEQ2454294.1"/>
    <property type="molecule type" value="Genomic_DNA"/>
</dbReference>
<feature type="transmembrane region" description="Helical" evidence="1">
    <location>
        <begin position="7"/>
        <end position="25"/>
    </location>
</feature>
<evidence type="ECO:0000256" key="1">
    <source>
        <dbReference type="SAM" id="Phobius"/>
    </source>
</evidence>
<keyword evidence="3" id="KW-1185">Reference proteome</keyword>
<reference evidence="2 3" key="1">
    <citation type="submission" date="2024-04" db="EMBL/GenBank/DDBJ databases">
        <title>Human intestinal bacterial collection.</title>
        <authorList>
            <person name="Pauvert C."/>
            <person name="Hitch T.C.A."/>
            <person name="Clavel T."/>
        </authorList>
    </citation>
    <scope>NUCLEOTIDE SEQUENCE [LARGE SCALE GENOMIC DNA]</scope>
    <source>
        <strain evidence="2 3">CLA-AA-H141</strain>
    </source>
</reference>
<evidence type="ECO:0000313" key="2">
    <source>
        <dbReference type="EMBL" id="MEQ2454294.1"/>
    </source>
</evidence>
<keyword evidence="1" id="KW-0812">Transmembrane</keyword>
<gene>
    <name evidence="2" type="ORF">AAAT04_09620</name>
</gene>
<proteinExistence type="predicted"/>
<sequence length="71" mass="8001">MYEKIRYLGRILSAAIMAVLTVYCLKEVPTEFLSGGYKKLIAAVARVVNKITTPRSRGMRTRVVFKGHTLL</sequence>
<evidence type="ECO:0000313" key="3">
    <source>
        <dbReference type="Proteomes" id="UP001482186"/>
    </source>
</evidence>
<dbReference type="RefSeq" id="WP_334307892.1">
    <property type="nucleotide sequence ID" value="NZ_JAOQJS010000006.1"/>
</dbReference>
<comment type="caution">
    <text evidence="2">The sequence shown here is derived from an EMBL/GenBank/DDBJ whole genome shotgun (WGS) entry which is preliminary data.</text>
</comment>
<keyword evidence="1" id="KW-1133">Transmembrane helix</keyword>
<organism evidence="2 3">
    <name type="scientific">Coprococcus ammoniilyticus</name>
    <dbReference type="NCBI Taxonomy" id="2981785"/>
    <lineage>
        <taxon>Bacteria</taxon>
        <taxon>Bacillati</taxon>
        <taxon>Bacillota</taxon>
        <taxon>Clostridia</taxon>
        <taxon>Lachnospirales</taxon>
        <taxon>Lachnospiraceae</taxon>
        <taxon>Coprococcus</taxon>
    </lineage>
</organism>
<protein>
    <submittedName>
        <fullName evidence="2">Uncharacterized protein</fullName>
    </submittedName>
</protein>
<dbReference type="Proteomes" id="UP001482186">
    <property type="component" value="Unassembled WGS sequence"/>
</dbReference>
<keyword evidence="1" id="KW-0472">Membrane</keyword>
<accession>A0ABV1EI78</accession>
<name>A0ABV1EI78_9FIRM</name>